<reference evidence="6 7" key="1">
    <citation type="submission" date="2024-02" db="EMBL/GenBank/DDBJ databases">
        <title>Chromosome-scale genome assembly of the rough periwinkle Littorina saxatilis.</title>
        <authorList>
            <person name="De Jode A."/>
            <person name="Faria R."/>
            <person name="Formenti G."/>
            <person name="Sims Y."/>
            <person name="Smith T.P."/>
            <person name="Tracey A."/>
            <person name="Wood J.M.D."/>
            <person name="Zagrodzka Z.B."/>
            <person name="Johannesson K."/>
            <person name="Butlin R.K."/>
            <person name="Leder E.H."/>
        </authorList>
    </citation>
    <scope>NUCLEOTIDE SEQUENCE [LARGE SCALE GENOMIC DNA]</scope>
    <source>
        <strain evidence="6">Snail1</strain>
        <tissue evidence="6">Muscle</tissue>
    </source>
</reference>
<dbReference type="PANTHER" id="PTHR22923:SF116">
    <property type="entry name" value="C1Q DOMAIN-CONTAINING PROTEIN"/>
    <property type="match status" value="1"/>
</dbReference>
<comment type="subcellular location">
    <subcellularLocation>
        <location evidence="1">Secreted</location>
    </subcellularLocation>
</comment>
<evidence type="ECO:0000313" key="7">
    <source>
        <dbReference type="Proteomes" id="UP001374579"/>
    </source>
</evidence>
<dbReference type="AlphaFoldDB" id="A0AAN9B358"/>
<dbReference type="InterPro" id="IPR050822">
    <property type="entry name" value="Cerebellin_Synaptic_Org"/>
</dbReference>
<dbReference type="Pfam" id="PF00386">
    <property type="entry name" value="C1q"/>
    <property type="match status" value="1"/>
</dbReference>
<keyword evidence="7" id="KW-1185">Reference proteome</keyword>
<dbReference type="SMART" id="SM00110">
    <property type="entry name" value="C1Q"/>
    <property type="match status" value="1"/>
</dbReference>
<dbReference type="SUPFAM" id="SSF49842">
    <property type="entry name" value="TNF-like"/>
    <property type="match status" value="1"/>
</dbReference>
<dbReference type="PRINTS" id="PR00007">
    <property type="entry name" value="COMPLEMNTC1Q"/>
</dbReference>
<evidence type="ECO:0000259" key="5">
    <source>
        <dbReference type="PROSITE" id="PS50871"/>
    </source>
</evidence>
<feature type="chain" id="PRO_5042892583" description="C1q domain-containing protein" evidence="4">
    <location>
        <begin position="19"/>
        <end position="429"/>
    </location>
</feature>
<dbReference type="Gene3D" id="2.60.120.40">
    <property type="match status" value="1"/>
</dbReference>
<dbReference type="Proteomes" id="UP001374579">
    <property type="component" value="Unassembled WGS sequence"/>
</dbReference>
<accession>A0AAN9B358</accession>
<dbReference type="PROSITE" id="PS50871">
    <property type="entry name" value="C1Q"/>
    <property type="match status" value="1"/>
</dbReference>
<feature type="domain" description="C1q" evidence="5">
    <location>
        <begin position="297"/>
        <end position="429"/>
    </location>
</feature>
<dbReference type="InterPro" id="IPR008983">
    <property type="entry name" value="Tumour_necrosis_fac-like_dom"/>
</dbReference>
<dbReference type="PANTHER" id="PTHR22923">
    <property type="entry name" value="CEREBELLIN-RELATED"/>
    <property type="match status" value="1"/>
</dbReference>
<protein>
    <recommendedName>
        <fullName evidence="5">C1q domain-containing protein</fullName>
    </recommendedName>
</protein>
<keyword evidence="2" id="KW-0964">Secreted</keyword>
<evidence type="ECO:0000256" key="4">
    <source>
        <dbReference type="SAM" id="SignalP"/>
    </source>
</evidence>
<name>A0AAN9B358_9CAEN</name>
<feature type="signal peptide" evidence="4">
    <location>
        <begin position="1"/>
        <end position="18"/>
    </location>
</feature>
<evidence type="ECO:0000256" key="1">
    <source>
        <dbReference type="ARBA" id="ARBA00004613"/>
    </source>
</evidence>
<evidence type="ECO:0000256" key="3">
    <source>
        <dbReference type="ARBA" id="ARBA00022729"/>
    </source>
</evidence>
<keyword evidence="3 4" id="KW-0732">Signal</keyword>
<dbReference type="GO" id="GO:0005576">
    <property type="term" value="C:extracellular region"/>
    <property type="evidence" value="ECO:0007669"/>
    <property type="project" value="UniProtKB-SubCell"/>
</dbReference>
<dbReference type="InterPro" id="IPR001073">
    <property type="entry name" value="C1q_dom"/>
</dbReference>
<organism evidence="6 7">
    <name type="scientific">Littorina saxatilis</name>
    <dbReference type="NCBI Taxonomy" id="31220"/>
    <lineage>
        <taxon>Eukaryota</taxon>
        <taxon>Metazoa</taxon>
        <taxon>Spiralia</taxon>
        <taxon>Lophotrochozoa</taxon>
        <taxon>Mollusca</taxon>
        <taxon>Gastropoda</taxon>
        <taxon>Caenogastropoda</taxon>
        <taxon>Littorinimorpha</taxon>
        <taxon>Littorinoidea</taxon>
        <taxon>Littorinidae</taxon>
        <taxon>Littorina</taxon>
    </lineage>
</organism>
<sequence length="429" mass="46766">MKVVLVVLSLCTLACTEGRTPRSPRATGDEGTGTGSDTTLAACLNKQLTVLDSRLLEQNDVLDSRLIEQNAALDNRLQAQNADLDNRFYEQQVTLDTVQRQNQALDERLVKLHPTLDNRLLELVTLMDTRLQALHTDTVSLVDTRLQEQHKATDARFLEQKAAFDALHVLNTALESRLMEVETAVNSRLLALSADVLKLADTLSANKAELAACVHAQDTVISSLKNNPPPLSTGMDYRLHALDQELGSVKRTLTQQNREITSLRNLTTAHGTETSRLRQGLLGLNSIPAGQASVDGAMERPVAFTARFSSESLTALSLGHTLAFDNVVYNQGSGYNLTTGLFTAPSSGTYVFYLQVMRHKDDQAVHADIYTGETMLARASGCCSSYGTGTAMVTQRLTEGHTVHVRINHGSSLFGDMYTSFSGFQLAAV</sequence>
<evidence type="ECO:0000313" key="6">
    <source>
        <dbReference type="EMBL" id="KAK7098077.1"/>
    </source>
</evidence>
<evidence type="ECO:0000256" key="2">
    <source>
        <dbReference type="ARBA" id="ARBA00022525"/>
    </source>
</evidence>
<comment type="caution">
    <text evidence="6">The sequence shown here is derived from an EMBL/GenBank/DDBJ whole genome shotgun (WGS) entry which is preliminary data.</text>
</comment>
<dbReference type="EMBL" id="JBAMIC010000013">
    <property type="protein sequence ID" value="KAK7098077.1"/>
    <property type="molecule type" value="Genomic_DNA"/>
</dbReference>
<proteinExistence type="predicted"/>
<gene>
    <name evidence="6" type="ORF">V1264_004961</name>
</gene>